<evidence type="ECO:0000256" key="1">
    <source>
        <dbReference type="SAM" id="SignalP"/>
    </source>
</evidence>
<accession>A0A6P8HE98</accession>
<dbReference type="Proteomes" id="UP000515163">
    <property type="component" value="Unplaced"/>
</dbReference>
<dbReference type="GeneID" id="116288348"/>
<proteinExistence type="predicted"/>
<sequence length="149" mass="16286">MNTFIILTFALMFAFVPGSDEATTAPVTNYAALATCLKVSSPLTATATKILDHVTVNQYIIVPPSGLLSSNSNRQSTTTVSSKGCPFVWRTDFDNNRRPSILLKAVCPTSNAICTKCHAITYGHRVLKYKCNALWDWATVNLPVAFVRV</sequence>
<reference evidence="3" key="1">
    <citation type="submission" date="2025-08" db="UniProtKB">
        <authorList>
            <consortium name="RefSeq"/>
        </authorList>
    </citation>
    <scope>IDENTIFICATION</scope>
    <source>
        <tissue evidence="3">Tentacle</tissue>
    </source>
</reference>
<keyword evidence="2" id="KW-1185">Reference proteome</keyword>
<dbReference type="SUPFAM" id="SSF57501">
    <property type="entry name" value="Cystine-knot cytokines"/>
    <property type="match status" value="1"/>
</dbReference>
<protein>
    <submittedName>
        <fullName evidence="3">Uncharacterized protein LOC116288348 isoform X2</fullName>
    </submittedName>
</protein>
<evidence type="ECO:0000313" key="3">
    <source>
        <dbReference type="RefSeq" id="XP_031550977.1"/>
    </source>
</evidence>
<dbReference type="InterPro" id="IPR029034">
    <property type="entry name" value="Cystine-knot_cytokine"/>
</dbReference>
<feature type="chain" id="PRO_5027716048" evidence="1">
    <location>
        <begin position="19"/>
        <end position="149"/>
    </location>
</feature>
<gene>
    <name evidence="3" type="primary">LOC116288348</name>
</gene>
<dbReference type="AlphaFoldDB" id="A0A6P8HE98"/>
<dbReference type="OrthoDB" id="10272579at2759"/>
<dbReference type="RefSeq" id="XP_031550977.1">
    <property type="nucleotide sequence ID" value="XM_031695117.1"/>
</dbReference>
<feature type="signal peptide" evidence="1">
    <location>
        <begin position="1"/>
        <end position="18"/>
    </location>
</feature>
<dbReference type="Gene3D" id="2.10.90.10">
    <property type="entry name" value="Cystine-knot cytokines"/>
    <property type="match status" value="1"/>
</dbReference>
<name>A0A6P8HE98_ACTTE</name>
<keyword evidence="1" id="KW-0732">Signal</keyword>
<evidence type="ECO:0000313" key="2">
    <source>
        <dbReference type="Proteomes" id="UP000515163"/>
    </source>
</evidence>
<organism evidence="2 3">
    <name type="scientific">Actinia tenebrosa</name>
    <name type="common">Australian red waratah sea anemone</name>
    <dbReference type="NCBI Taxonomy" id="6105"/>
    <lineage>
        <taxon>Eukaryota</taxon>
        <taxon>Metazoa</taxon>
        <taxon>Cnidaria</taxon>
        <taxon>Anthozoa</taxon>
        <taxon>Hexacorallia</taxon>
        <taxon>Actiniaria</taxon>
        <taxon>Actiniidae</taxon>
        <taxon>Actinia</taxon>
    </lineage>
</organism>